<evidence type="ECO:0000256" key="2">
    <source>
        <dbReference type="ARBA" id="ARBA00008064"/>
    </source>
</evidence>
<dbReference type="InterPro" id="IPR025885">
    <property type="entry name" value="PapC_N"/>
</dbReference>
<feature type="domain" description="PapC-like C-terminal" evidence="11">
    <location>
        <begin position="765"/>
        <end position="829"/>
    </location>
</feature>
<evidence type="ECO:0000256" key="10">
    <source>
        <dbReference type="RuleBase" id="RU003884"/>
    </source>
</evidence>
<gene>
    <name evidence="13" type="ORF">CJD50_17410</name>
</gene>
<accession>A0A2A2M9B9</accession>
<dbReference type="Pfam" id="PF13954">
    <property type="entry name" value="PapC_N"/>
    <property type="match status" value="1"/>
</dbReference>
<evidence type="ECO:0000256" key="7">
    <source>
        <dbReference type="ARBA" id="ARBA00022729"/>
    </source>
</evidence>
<comment type="subcellular location">
    <subcellularLocation>
        <location evidence="1 10">Cell outer membrane</location>
        <topology evidence="1 10">Multi-pass membrane protein</topology>
    </subcellularLocation>
</comment>
<protein>
    <submittedName>
        <fullName evidence="13">Fimbrial biogenesis outer membrane usher protein</fullName>
    </submittedName>
</protein>
<dbReference type="Gene3D" id="2.60.40.2070">
    <property type="match status" value="1"/>
</dbReference>
<evidence type="ECO:0000313" key="14">
    <source>
        <dbReference type="Proteomes" id="UP000218796"/>
    </source>
</evidence>
<proteinExistence type="inferred from homology"/>
<evidence type="ECO:0000256" key="9">
    <source>
        <dbReference type="ARBA" id="ARBA00023237"/>
    </source>
</evidence>
<dbReference type="Proteomes" id="UP000218796">
    <property type="component" value="Unassembled WGS sequence"/>
</dbReference>
<evidence type="ECO:0000256" key="1">
    <source>
        <dbReference type="ARBA" id="ARBA00004571"/>
    </source>
</evidence>
<comment type="caution">
    <text evidence="13">The sequence shown here is derived from an EMBL/GenBank/DDBJ whole genome shotgun (WGS) entry which is preliminary data.</text>
</comment>
<dbReference type="GO" id="GO:0009297">
    <property type="term" value="P:pilus assembly"/>
    <property type="evidence" value="ECO:0007669"/>
    <property type="project" value="InterPro"/>
</dbReference>
<dbReference type="GO" id="GO:0009279">
    <property type="term" value="C:cell outer membrane"/>
    <property type="evidence" value="ECO:0007669"/>
    <property type="project" value="UniProtKB-SubCell"/>
</dbReference>
<keyword evidence="4" id="KW-1134">Transmembrane beta strand</keyword>
<dbReference type="Pfam" id="PF00577">
    <property type="entry name" value="Usher"/>
    <property type="match status" value="1"/>
</dbReference>
<evidence type="ECO:0000256" key="8">
    <source>
        <dbReference type="ARBA" id="ARBA00023136"/>
    </source>
</evidence>
<dbReference type="InterPro" id="IPR042186">
    <property type="entry name" value="FimD_plug_dom"/>
</dbReference>
<name>A0A2A2M9B9_9GAMM</name>
<evidence type="ECO:0000256" key="4">
    <source>
        <dbReference type="ARBA" id="ARBA00022452"/>
    </source>
</evidence>
<keyword evidence="6 10" id="KW-0812">Transmembrane</keyword>
<evidence type="ECO:0000256" key="3">
    <source>
        <dbReference type="ARBA" id="ARBA00022448"/>
    </source>
</evidence>
<feature type="domain" description="PapC N-terminal" evidence="12">
    <location>
        <begin position="44"/>
        <end position="191"/>
    </location>
</feature>
<dbReference type="PROSITE" id="PS01151">
    <property type="entry name" value="FIMBRIAL_USHER"/>
    <property type="match status" value="1"/>
</dbReference>
<dbReference type="InterPro" id="IPR025949">
    <property type="entry name" value="PapC-like_C"/>
</dbReference>
<evidence type="ECO:0000259" key="11">
    <source>
        <dbReference type="Pfam" id="PF13953"/>
    </source>
</evidence>
<keyword evidence="9 10" id="KW-0998">Cell outer membrane</keyword>
<dbReference type="Gene3D" id="2.60.40.3110">
    <property type="match status" value="1"/>
</dbReference>
<evidence type="ECO:0000313" key="13">
    <source>
        <dbReference type="EMBL" id="PAV95223.1"/>
    </source>
</evidence>
<dbReference type="PANTHER" id="PTHR30451">
    <property type="entry name" value="OUTER MEMBRANE USHER PROTEIN"/>
    <property type="match status" value="1"/>
</dbReference>
<dbReference type="InterPro" id="IPR043142">
    <property type="entry name" value="PapC-like_C_sf"/>
</dbReference>
<reference evidence="13 14" key="1">
    <citation type="submission" date="2017-08" db="EMBL/GenBank/DDBJ databases">
        <title>Draft Genome Sequence of Hafnia alvei CITHA-6 Isolated from Raw Bovine Milk.</title>
        <authorList>
            <person name="Culligan E.P."/>
            <person name="Mcsweeney A."/>
            <person name="O'Doherty C."/>
            <person name="Gleeson E."/>
            <person name="O'Riordan D."/>
            <person name="Sleator R.D."/>
        </authorList>
    </citation>
    <scope>NUCLEOTIDE SEQUENCE [LARGE SCALE GENOMIC DNA]</scope>
    <source>
        <strain evidence="13 14">CITHA-6</strain>
    </source>
</reference>
<organism evidence="13 14">
    <name type="scientific">Hafnia paralvei</name>
    <dbReference type="NCBI Taxonomy" id="546367"/>
    <lineage>
        <taxon>Bacteria</taxon>
        <taxon>Pseudomonadati</taxon>
        <taxon>Pseudomonadota</taxon>
        <taxon>Gammaproteobacteria</taxon>
        <taxon>Enterobacterales</taxon>
        <taxon>Hafniaceae</taxon>
        <taxon>Hafnia</taxon>
    </lineage>
</organism>
<comment type="similarity">
    <text evidence="2 10">Belongs to the fimbrial export usher family.</text>
</comment>
<keyword evidence="8 10" id="KW-0472">Membrane</keyword>
<dbReference type="AlphaFoldDB" id="A0A2A2M9B9"/>
<dbReference type="InterPro" id="IPR018030">
    <property type="entry name" value="Fimbrial_membr_usher_CS"/>
</dbReference>
<dbReference type="InterPro" id="IPR037224">
    <property type="entry name" value="PapC_N_sf"/>
</dbReference>
<dbReference type="EMBL" id="NQMS01000008">
    <property type="protein sequence ID" value="PAV95223.1"/>
    <property type="molecule type" value="Genomic_DNA"/>
</dbReference>
<dbReference type="FunFam" id="2.60.40.3110:FF:000001">
    <property type="entry name" value="Putative fimbrial outer membrane usher"/>
    <property type="match status" value="1"/>
</dbReference>
<keyword evidence="5 10" id="KW-1029">Fimbrium biogenesis</keyword>
<sequence length="854" mass="94274">MSLMAAKGLRQRFSRPNLQSHRLLRGLSGLLLVAISNVSAREFYFSPSSLEGDELSQQDIDLSLFSKENGQLPGAYQTKIMINKKLIDDKTINYINNKNGALLPQLSPQQLRQWGVRVDAYPSLAKLPSSEPLIDPIDKYIPFASATFDFNAMTLRISMPQAAIDTHHSTDVDPSRWNDGAPVLFADYAFSGSRRENSDHTSNDTQYLNLRSGANFGGWRLRNYSTWSQSDNTQSWQAINTWIQHDIHLLKAQFIAGENSTRGEVFDSLQYRGINIASDDEMLPYNQRGFAPIIRGIASSNAEISVRQNGYVIYQANVAPGAFEITDLYSTTNSADLEVTVKEADGTEHRFIQPYSSVAVMQRPGNIRYEVTLARYQADDNLTANEPLFAQGSAIYGLNNYLTFFGGVTFSPDYQAFNGGTGVLLGDLGAISTDVTWAQARLDNDEQQNGQSWRLMYTKKIETTDTNLTLASYRYSTSGYYSFADANEKYDDSDTDWSFRYNKRSRLQLNLNQTILNSSLYVSGYQQDYWQTSRKERSVTSGLSRVIGDISVNIAYTYSKTSDEKSDQMMSLGFSVPLAKWLPKSWVSYNINASKRGDTSHNVGLNGTVLDDDRLSYSLQQSHTNHGGGDNSSVYGGYRSQYANVNAGYYYASDNSRQLTYGVSGAVVAHPLGVTLSQPLGEQFAIVSAKGASGVRFTNQRGVRTDFFGNAIIPSLTPYQENVIRIDTTSLPDDIDTDATTMTVVPSRNAAVSTQFTAHIGYRALITLTRPDGRIIPFGAVASVDGLSLSGIVDDHGELYLSGVGEHIALTVQWGSSPEQRCHADVVFPSSSEATVGGIHQASVLCKPDVNHAK</sequence>
<dbReference type="SUPFAM" id="SSF141729">
    <property type="entry name" value="FimD N-terminal domain-like"/>
    <property type="match status" value="1"/>
</dbReference>
<dbReference type="Pfam" id="PF13953">
    <property type="entry name" value="PapC_C"/>
    <property type="match status" value="1"/>
</dbReference>
<evidence type="ECO:0000256" key="6">
    <source>
        <dbReference type="ARBA" id="ARBA00022692"/>
    </source>
</evidence>
<dbReference type="Gene3D" id="2.60.40.2610">
    <property type="entry name" value="Outer membrane usher protein FimD, plug domain"/>
    <property type="match status" value="1"/>
</dbReference>
<dbReference type="PANTHER" id="PTHR30451:SF21">
    <property type="entry name" value="FIMBRIAL USHER DOMAIN-CONTAINING PROTEIN YDET-RELATED"/>
    <property type="match status" value="1"/>
</dbReference>
<evidence type="ECO:0000256" key="5">
    <source>
        <dbReference type="ARBA" id="ARBA00022558"/>
    </source>
</evidence>
<dbReference type="OrthoDB" id="6554712at2"/>
<dbReference type="GO" id="GO:0015473">
    <property type="term" value="F:fimbrial usher porin activity"/>
    <property type="evidence" value="ECO:0007669"/>
    <property type="project" value="InterPro"/>
</dbReference>
<dbReference type="Gene3D" id="3.10.20.410">
    <property type="match status" value="1"/>
</dbReference>
<evidence type="ECO:0000259" key="12">
    <source>
        <dbReference type="Pfam" id="PF13954"/>
    </source>
</evidence>
<keyword evidence="14" id="KW-1185">Reference proteome</keyword>
<keyword evidence="3 10" id="KW-0813">Transport</keyword>
<keyword evidence="7" id="KW-0732">Signal</keyword>
<dbReference type="InterPro" id="IPR000015">
    <property type="entry name" value="Fimb_usher"/>
</dbReference>